<evidence type="ECO:0000313" key="3">
    <source>
        <dbReference type="EMBL" id="AOW80084.1"/>
    </source>
</evidence>
<evidence type="ECO:0000259" key="2">
    <source>
        <dbReference type="Pfam" id="PF24035"/>
    </source>
</evidence>
<protein>
    <recommendedName>
        <fullName evidence="2">DUF7344 domain-containing protein</fullName>
    </recommendedName>
</protein>
<dbReference type="AlphaFoldDB" id="A0A1D8S415"/>
<feature type="domain" description="DUF7344" evidence="2">
    <location>
        <begin position="15"/>
        <end position="93"/>
    </location>
</feature>
<accession>A0A1D8S415</accession>
<dbReference type="RefSeq" id="WP_157754364.1">
    <property type="nucleotide sequence ID" value="NZ_CP016070.1"/>
</dbReference>
<dbReference type="Proteomes" id="UP000185608">
    <property type="component" value="Chromosome"/>
</dbReference>
<dbReference type="KEGG" id="halh:HTSR_0899"/>
<keyword evidence="1" id="KW-0472">Membrane</keyword>
<feature type="transmembrane region" description="Helical" evidence="1">
    <location>
        <begin position="145"/>
        <end position="163"/>
    </location>
</feature>
<dbReference type="GeneID" id="29828900"/>
<dbReference type="Pfam" id="PF24035">
    <property type="entry name" value="DUF7344"/>
    <property type="match status" value="1"/>
</dbReference>
<dbReference type="Gene3D" id="1.10.10.10">
    <property type="entry name" value="Winged helix-like DNA-binding domain superfamily/Winged helix DNA-binding domain"/>
    <property type="match status" value="1"/>
</dbReference>
<dbReference type="EMBL" id="CP016070">
    <property type="protein sequence ID" value="AOW80084.1"/>
    <property type="molecule type" value="Genomic_DNA"/>
</dbReference>
<organism evidence="3 4">
    <name type="scientific">Halodesulfurarchaeum formicicum</name>
    <dbReference type="NCBI Taxonomy" id="1873524"/>
    <lineage>
        <taxon>Archaea</taxon>
        <taxon>Methanobacteriati</taxon>
        <taxon>Methanobacteriota</taxon>
        <taxon>Stenosarchaea group</taxon>
        <taxon>Halobacteria</taxon>
        <taxon>Halobacteriales</taxon>
        <taxon>Halobacteriaceae</taxon>
        <taxon>Halodesulfurarchaeum</taxon>
    </lineage>
</organism>
<keyword evidence="1" id="KW-0812">Transmembrane</keyword>
<dbReference type="InterPro" id="IPR055768">
    <property type="entry name" value="DUF7344"/>
</dbReference>
<sequence>MPTITSRAMDPDTAFSLLSNQRRRHVLCLLAERDEEVALSEIAREIAAKMNDVEPEGVEEGAYRSVYVALYQNHVPRLAEAGVLEYDAEERTARIAKNQRTWELLQYAGVDCEQSWEHEYLLAAVATVLAAPLVFLLPVGIVQEWWMFPVLVLIAALALIGGAQYTASYKPSVSDCHSLVEAEN</sequence>
<gene>
    <name evidence="3" type="ORF">HTSR_0899</name>
</gene>
<dbReference type="InterPro" id="IPR036388">
    <property type="entry name" value="WH-like_DNA-bd_sf"/>
</dbReference>
<evidence type="ECO:0000256" key="1">
    <source>
        <dbReference type="SAM" id="Phobius"/>
    </source>
</evidence>
<feature type="transmembrane region" description="Helical" evidence="1">
    <location>
        <begin position="120"/>
        <end position="139"/>
    </location>
</feature>
<reference evidence="3 4" key="1">
    <citation type="submission" date="2016-06" db="EMBL/GenBank/DDBJ databases">
        <title>Discovery of anaerobic lithoheterotrophic haloarchaeon capable of sulfur respiration by hydrogen and formate.</title>
        <authorList>
            <person name="Sorokin D.Y."/>
            <person name="Kublanov I.V."/>
            <person name="Roman P."/>
            <person name="Sinninghe Damste J.S."/>
            <person name="Golyshin P.N."/>
            <person name="Rojo D."/>
            <person name="Ciordia S."/>
            <person name="Mena Md.C."/>
            <person name="Ferrer M."/>
            <person name="Smedile F."/>
            <person name="Messina E."/>
            <person name="La Cono V."/>
            <person name="Yakimov M.M."/>
        </authorList>
    </citation>
    <scope>NUCLEOTIDE SEQUENCE [LARGE SCALE GENOMIC DNA]</scope>
    <source>
        <strain evidence="3 4">HTSR1</strain>
    </source>
</reference>
<proteinExistence type="predicted"/>
<evidence type="ECO:0000313" key="4">
    <source>
        <dbReference type="Proteomes" id="UP000185608"/>
    </source>
</evidence>
<name>A0A1D8S415_9EURY</name>
<keyword evidence="1" id="KW-1133">Transmembrane helix</keyword>